<dbReference type="OrthoDB" id="429813at2759"/>
<reference evidence="1 3" key="1">
    <citation type="journal article" date="2016" name="Mol. Biol. Evol.">
        <title>Comparative Genomics of Early-Diverging Mushroom-Forming Fungi Provides Insights into the Origins of Lignocellulose Decay Capabilities.</title>
        <authorList>
            <person name="Nagy L.G."/>
            <person name="Riley R."/>
            <person name="Tritt A."/>
            <person name="Adam C."/>
            <person name="Daum C."/>
            <person name="Floudas D."/>
            <person name="Sun H."/>
            <person name="Yadav J.S."/>
            <person name="Pangilinan J."/>
            <person name="Larsson K.H."/>
            <person name="Matsuura K."/>
            <person name="Barry K."/>
            <person name="Labutti K."/>
            <person name="Kuo R."/>
            <person name="Ohm R.A."/>
            <person name="Bhattacharya S.S."/>
            <person name="Shirouzu T."/>
            <person name="Yoshinaga Y."/>
            <person name="Martin F.M."/>
            <person name="Grigoriev I.V."/>
            <person name="Hibbett D.S."/>
        </authorList>
    </citation>
    <scope>NUCLEOTIDE SEQUENCE [LARGE SCALE GENOMIC DNA]</scope>
    <source>
        <strain evidence="1 3">CBS 109695</strain>
    </source>
</reference>
<dbReference type="EMBL" id="KV417483">
    <property type="protein sequence ID" value="KZP33065.1"/>
    <property type="molecule type" value="Genomic_DNA"/>
</dbReference>
<evidence type="ECO:0000313" key="3">
    <source>
        <dbReference type="Proteomes" id="UP000076532"/>
    </source>
</evidence>
<sequence>MSAHPVYPLLDGSLNLPGLVDFNAHHNPHYPAFVYSEAPGSLTEISYFEFGRATHRAAHALRPGRAGQDGEIVAIIANVDTLLYTAIIVGTMRAGIVVSR</sequence>
<dbReference type="Gene3D" id="3.40.50.12780">
    <property type="entry name" value="N-terminal domain of ligase-like"/>
    <property type="match status" value="1"/>
</dbReference>
<accession>A0A166VTT9</accession>
<dbReference type="Proteomes" id="UP000076532">
    <property type="component" value="Unassembled WGS sequence"/>
</dbReference>
<dbReference type="SUPFAM" id="SSF56801">
    <property type="entry name" value="Acetyl-CoA synthetase-like"/>
    <property type="match status" value="1"/>
</dbReference>
<dbReference type="AlphaFoldDB" id="A0A166VTT9"/>
<gene>
    <name evidence="1" type="ORF">FIBSPDRAFT_721335</name>
    <name evidence="2" type="ORF">FIBSPDRAFT_721447</name>
</gene>
<evidence type="ECO:0008006" key="4">
    <source>
        <dbReference type="Google" id="ProtNLM"/>
    </source>
</evidence>
<proteinExistence type="predicted"/>
<dbReference type="STRING" id="436010.A0A166VTT9"/>
<protein>
    <recommendedName>
        <fullName evidence="4">AMP-dependent synthetase/ligase domain-containing protein</fullName>
    </recommendedName>
</protein>
<dbReference type="EMBL" id="KV417483">
    <property type="protein sequence ID" value="KZP33055.1"/>
    <property type="molecule type" value="Genomic_DNA"/>
</dbReference>
<dbReference type="InterPro" id="IPR042099">
    <property type="entry name" value="ANL_N_sf"/>
</dbReference>
<evidence type="ECO:0000313" key="2">
    <source>
        <dbReference type="EMBL" id="KZP33065.1"/>
    </source>
</evidence>
<organism evidence="1 3">
    <name type="scientific">Athelia psychrophila</name>
    <dbReference type="NCBI Taxonomy" id="1759441"/>
    <lineage>
        <taxon>Eukaryota</taxon>
        <taxon>Fungi</taxon>
        <taxon>Dikarya</taxon>
        <taxon>Basidiomycota</taxon>
        <taxon>Agaricomycotina</taxon>
        <taxon>Agaricomycetes</taxon>
        <taxon>Agaricomycetidae</taxon>
        <taxon>Atheliales</taxon>
        <taxon>Atheliaceae</taxon>
        <taxon>Athelia</taxon>
    </lineage>
</organism>
<name>A0A166VTT9_9AGAM</name>
<evidence type="ECO:0000313" key="1">
    <source>
        <dbReference type="EMBL" id="KZP33055.1"/>
    </source>
</evidence>
<keyword evidence="3" id="KW-1185">Reference proteome</keyword>